<dbReference type="InterPro" id="IPR050188">
    <property type="entry name" value="RluA_PseudoU_synthase"/>
</dbReference>
<evidence type="ECO:0000259" key="2">
    <source>
        <dbReference type="Pfam" id="PF00849"/>
    </source>
</evidence>
<dbReference type="PANTHER" id="PTHR21600">
    <property type="entry name" value="MITOCHONDRIAL RNA PSEUDOURIDINE SYNTHASE"/>
    <property type="match status" value="1"/>
</dbReference>
<sequence length="238" mass="27133">MKQQIGIIYQDENILVVNKPSDMLVIPDRNIYENETLVGILKNQLKQKLWVVHIIDRDASGILVFAKNPETHRNISIQFENSKVRKKYIALLSGVLEENQGTVNKPLIISGRDVRIDITGKESITNFKVLENFRSYTLVNALPLTGRRHQIRIHFWSLGHPLAIDGEYGTSDPIFLSSFKRNYKIKKDKTENPLISRLTLHAATLTLTLAGSSEEKTFEAPLAKDFEVAVRQLHKYGK</sequence>
<comment type="caution">
    <text evidence="3">The sequence shown here is derived from an EMBL/GenBank/DDBJ whole genome shotgun (WGS) entry which is preliminary data.</text>
</comment>
<dbReference type="AlphaFoldDB" id="A0A1E5IKH8"/>
<dbReference type="InterPro" id="IPR006145">
    <property type="entry name" value="PsdUridine_synth_RsuA/RluA"/>
</dbReference>
<gene>
    <name evidence="3" type="ORF">ATZ36_03375</name>
</gene>
<evidence type="ECO:0000313" key="3">
    <source>
        <dbReference type="EMBL" id="OEG70997.1"/>
    </source>
</evidence>
<accession>A0A1E5IKH8</accession>
<dbReference type="Proteomes" id="UP000095237">
    <property type="component" value="Unassembled WGS sequence"/>
</dbReference>
<feature type="domain" description="Pseudouridine synthase RsuA/RluA-like" evidence="2">
    <location>
        <begin position="13"/>
        <end position="155"/>
    </location>
</feature>
<protein>
    <recommendedName>
        <fullName evidence="2">Pseudouridine synthase RsuA/RluA-like domain-containing protein</fullName>
    </recommendedName>
</protein>
<dbReference type="GO" id="GO:0140098">
    <property type="term" value="F:catalytic activity, acting on RNA"/>
    <property type="evidence" value="ECO:0007669"/>
    <property type="project" value="UniProtKB-ARBA"/>
</dbReference>
<keyword evidence="4" id="KW-1185">Reference proteome</keyword>
<dbReference type="InterPro" id="IPR020103">
    <property type="entry name" value="PsdUridine_synth_cat_dom_sf"/>
</dbReference>
<dbReference type="GO" id="GO:0009982">
    <property type="term" value="F:pseudouridine synthase activity"/>
    <property type="evidence" value="ECO:0007669"/>
    <property type="project" value="InterPro"/>
</dbReference>
<evidence type="ECO:0000313" key="4">
    <source>
        <dbReference type="Proteomes" id="UP000095237"/>
    </source>
</evidence>
<dbReference type="Pfam" id="PF00849">
    <property type="entry name" value="PseudoU_synth_2"/>
    <property type="match status" value="1"/>
</dbReference>
<dbReference type="Gene3D" id="3.30.2350.10">
    <property type="entry name" value="Pseudouridine synthase"/>
    <property type="match status" value="1"/>
</dbReference>
<proteinExistence type="inferred from homology"/>
<reference evidence="3 4" key="1">
    <citation type="submission" date="2015-11" db="EMBL/GenBank/DDBJ databases">
        <title>Evidence for parallel genomic evolution in an endosymbiosis of termite gut flagellates.</title>
        <authorList>
            <person name="Zheng H."/>
        </authorList>
    </citation>
    <scope>NUCLEOTIDE SEQUENCE [LARGE SCALE GENOMIC DNA]</scope>
    <source>
        <strain evidence="3 4">CET450</strain>
    </source>
</reference>
<dbReference type="GO" id="GO:0000455">
    <property type="term" value="P:enzyme-directed rRNA pseudouridine synthesis"/>
    <property type="evidence" value="ECO:0007669"/>
    <property type="project" value="TreeGrafter"/>
</dbReference>
<comment type="similarity">
    <text evidence="1">Belongs to the pseudouridine synthase RluA family.</text>
</comment>
<evidence type="ECO:0000256" key="1">
    <source>
        <dbReference type="ARBA" id="ARBA00010876"/>
    </source>
</evidence>
<dbReference type="GO" id="GO:0003723">
    <property type="term" value="F:RNA binding"/>
    <property type="evidence" value="ECO:0007669"/>
    <property type="project" value="InterPro"/>
</dbReference>
<dbReference type="PANTHER" id="PTHR21600:SF87">
    <property type="entry name" value="RNA PSEUDOURIDYLATE SYNTHASE DOMAIN-CONTAINING PROTEIN 1"/>
    <property type="match status" value="1"/>
</dbReference>
<dbReference type="SUPFAM" id="SSF55120">
    <property type="entry name" value="Pseudouridine synthase"/>
    <property type="match status" value="1"/>
</dbReference>
<dbReference type="CDD" id="cd02869">
    <property type="entry name" value="PseudoU_synth_RluA_like"/>
    <property type="match status" value="1"/>
</dbReference>
<organism evidence="3 4">
    <name type="scientific">Endomicrobium trichonymphae</name>
    <dbReference type="NCBI Taxonomy" id="1408204"/>
    <lineage>
        <taxon>Bacteria</taxon>
        <taxon>Pseudomonadati</taxon>
        <taxon>Elusimicrobiota</taxon>
        <taxon>Endomicrobiia</taxon>
        <taxon>Endomicrobiales</taxon>
        <taxon>Endomicrobiaceae</taxon>
        <taxon>Candidatus Endomicrobiellum</taxon>
    </lineage>
</organism>
<name>A0A1E5IKH8_ENDTX</name>
<dbReference type="EMBL" id="LNVX01000249">
    <property type="protein sequence ID" value="OEG70997.1"/>
    <property type="molecule type" value="Genomic_DNA"/>
</dbReference>